<dbReference type="Gene3D" id="3.20.20.150">
    <property type="entry name" value="Divalent-metal-dependent TIM barrel enzymes"/>
    <property type="match status" value="1"/>
</dbReference>
<feature type="domain" description="Xylose isomerase-like TIM barrel" evidence="1">
    <location>
        <begin position="21"/>
        <end position="275"/>
    </location>
</feature>
<dbReference type="SUPFAM" id="SSF51658">
    <property type="entry name" value="Xylose isomerase-like"/>
    <property type="match status" value="1"/>
</dbReference>
<name>A0A1X7IAY3_9BACL</name>
<dbReference type="PANTHER" id="PTHR12110:SF21">
    <property type="entry name" value="XYLOSE ISOMERASE-LIKE TIM BARREL DOMAIN-CONTAINING PROTEIN"/>
    <property type="match status" value="1"/>
</dbReference>
<dbReference type="InterPro" id="IPR013022">
    <property type="entry name" value="Xyl_isomerase-like_TIM-brl"/>
</dbReference>
<dbReference type="Proteomes" id="UP000193834">
    <property type="component" value="Unassembled WGS sequence"/>
</dbReference>
<reference evidence="2 3" key="1">
    <citation type="submission" date="2017-04" db="EMBL/GenBank/DDBJ databases">
        <authorList>
            <person name="Afonso C.L."/>
            <person name="Miller P.J."/>
            <person name="Scott M.A."/>
            <person name="Spackman E."/>
            <person name="Goraichik I."/>
            <person name="Dimitrov K.M."/>
            <person name="Suarez D.L."/>
            <person name="Swayne D.E."/>
        </authorList>
    </citation>
    <scope>NUCLEOTIDE SEQUENCE [LARGE SCALE GENOMIC DNA]</scope>
    <source>
        <strain evidence="2 3">11</strain>
    </source>
</reference>
<dbReference type="EMBL" id="FXAZ01000001">
    <property type="protein sequence ID" value="SMG11319.1"/>
    <property type="molecule type" value="Genomic_DNA"/>
</dbReference>
<evidence type="ECO:0000259" key="1">
    <source>
        <dbReference type="Pfam" id="PF01261"/>
    </source>
</evidence>
<sequence>MKFAFCTISFRHQLISFFELVDFAKQHGFDGIELWGVHADRLYEQYGMGRADQALLQRRLAQAGLKISMLSDYLELSSHEGFLQALQRCEHLMTIAEWLGVDRIRTFAGRLGSKEISPSERAVNIHRLRQLGERCRLRGMKLLIEIHPGTLTDSLDSTLDLVCAMEEEQIGLNFDVLHAWEYGRDVSDTLSQLKPWVQYFHLKNVALPSQVHIFEPANVYSASGTREGMVLLKDGVVDYKSLMEQALEMDCYASIEWFGPSPLKVLGEEIRWLRQLQGQAQAVEV</sequence>
<dbReference type="PANTHER" id="PTHR12110">
    <property type="entry name" value="HYDROXYPYRUVATE ISOMERASE"/>
    <property type="match status" value="1"/>
</dbReference>
<dbReference type="OrthoDB" id="9815124at2"/>
<organism evidence="2 3">
    <name type="scientific">Paenibacillus aquistagni</name>
    <dbReference type="NCBI Taxonomy" id="1852522"/>
    <lineage>
        <taxon>Bacteria</taxon>
        <taxon>Bacillati</taxon>
        <taxon>Bacillota</taxon>
        <taxon>Bacilli</taxon>
        <taxon>Bacillales</taxon>
        <taxon>Paenibacillaceae</taxon>
        <taxon>Paenibacillus</taxon>
    </lineage>
</organism>
<evidence type="ECO:0000313" key="2">
    <source>
        <dbReference type="EMBL" id="SMG11319.1"/>
    </source>
</evidence>
<dbReference type="InterPro" id="IPR036237">
    <property type="entry name" value="Xyl_isomerase-like_sf"/>
</dbReference>
<dbReference type="RefSeq" id="WP_085492544.1">
    <property type="nucleotide sequence ID" value="NZ_FXAZ01000001.1"/>
</dbReference>
<evidence type="ECO:0000313" key="3">
    <source>
        <dbReference type="Proteomes" id="UP000193834"/>
    </source>
</evidence>
<gene>
    <name evidence="2" type="ORF">SAMN06295960_0254</name>
</gene>
<dbReference type="AlphaFoldDB" id="A0A1X7IAY3"/>
<keyword evidence="3" id="KW-1185">Reference proteome</keyword>
<proteinExistence type="predicted"/>
<protein>
    <submittedName>
        <fullName evidence="2">3-dehydroshikimate dehydratase</fullName>
    </submittedName>
</protein>
<dbReference type="Pfam" id="PF01261">
    <property type="entry name" value="AP_endonuc_2"/>
    <property type="match status" value="1"/>
</dbReference>
<dbReference type="STRING" id="1852522.SAMN06295960_0254"/>
<dbReference type="InterPro" id="IPR050312">
    <property type="entry name" value="IolE/XylAMocC-like"/>
</dbReference>
<accession>A0A1X7IAY3</accession>